<evidence type="ECO:0000256" key="2">
    <source>
        <dbReference type="ARBA" id="ARBA00022490"/>
    </source>
</evidence>
<dbReference type="GO" id="GO:0006617">
    <property type="term" value="P:SRP-dependent cotranslational protein targeting to membrane, signal sequence recognition"/>
    <property type="evidence" value="ECO:0007669"/>
    <property type="project" value="TreeGrafter"/>
</dbReference>
<dbReference type="KEGG" id="mehf:MmiHf6_12730"/>
<evidence type="ECO:0000256" key="1">
    <source>
        <dbReference type="ARBA" id="ARBA00004496"/>
    </source>
</evidence>
<dbReference type="EMBL" id="CP131059">
    <property type="protein sequence ID" value="WNY23949.1"/>
    <property type="molecule type" value="Genomic_DNA"/>
</dbReference>
<dbReference type="GO" id="GO:0048500">
    <property type="term" value="C:signal recognition particle"/>
    <property type="evidence" value="ECO:0007669"/>
    <property type="project" value="UniProtKB-UniRule"/>
</dbReference>
<sequence length="96" mass="11010">MMKDEGRLVIWPAYLDKERTRAEGRIISKKSAVSKPDFDEIFKAAANLGFSPIPEKDKSYPRAWWEKSGRIMINNTEAKNDSVRKIAAEIKKIRGN</sequence>
<dbReference type="InterPro" id="IPR036521">
    <property type="entry name" value="SRP19-like_sf"/>
</dbReference>
<protein>
    <recommendedName>
        <fullName evidence="5">Signal recognition particle 19 kDa protein</fullName>
        <shortName evidence="5">SRP19</shortName>
    </recommendedName>
</protein>
<accession>A0AA96V067</accession>
<keyword evidence="4 5" id="KW-0687">Ribonucleoprotein</keyword>
<dbReference type="GeneID" id="85195855"/>
<keyword evidence="2 5" id="KW-0963">Cytoplasm</keyword>
<keyword evidence="5" id="KW-0694">RNA-binding</keyword>
<dbReference type="HAMAP" id="MF_00305">
    <property type="entry name" value="SRP19"/>
    <property type="match status" value="1"/>
</dbReference>
<dbReference type="Proteomes" id="UP001302978">
    <property type="component" value="Chromosome"/>
</dbReference>
<evidence type="ECO:0000256" key="4">
    <source>
        <dbReference type="ARBA" id="ARBA00023274"/>
    </source>
</evidence>
<dbReference type="RefSeq" id="WP_316557119.1">
    <property type="nucleotide sequence ID" value="NZ_CP131059.1"/>
</dbReference>
<dbReference type="PANTHER" id="PTHR17453:SF0">
    <property type="entry name" value="SIGNAL RECOGNITION PARTICLE 19 KDA PROTEIN"/>
    <property type="match status" value="1"/>
</dbReference>
<dbReference type="PANTHER" id="PTHR17453">
    <property type="entry name" value="SIGNAL RECOGNITION PARTICLE 19 KD PROTEIN"/>
    <property type="match status" value="1"/>
</dbReference>
<evidence type="ECO:0000313" key="7">
    <source>
        <dbReference type="Proteomes" id="UP001302978"/>
    </source>
</evidence>
<evidence type="ECO:0000256" key="3">
    <source>
        <dbReference type="ARBA" id="ARBA00023135"/>
    </source>
</evidence>
<organism evidence="6 7">
    <name type="scientific">Methanimicrococcus hongohii</name>
    <dbReference type="NCBI Taxonomy" id="3028295"/>
    <lineage>
        <taxon>Archaea</taxon>
        <taxon>Methanobacteriati</taxon>
        <taxon>Methanobacteriota</taxon>
        <taxon>Stenosarchaea group</taxon>
        <taxon>Methanomicrobia</taxon>
        <taxon>Methanosarcinales</taxon>
        <taxon>Methanosarcinaceae</taxon>
        <taxon>Methanimicrococcus</taxon>
    </lineage>
</organism>
<dbReference type="InterPro" id="IPR022938">
    <property type="entry name" value="SRP19_arc-type"/>
</dbReference>
<evidence type="ECO:0000313" key="6">
    <source>
        <dbReference type="EMBL" id="WNY23949.1"/>
    </source>
</evidence>
<dbReference type="InterPro" id="IPR002778">
    <property type="entry name" value="Signal_recog_particle_SRP19"/>
</dbReference>
<dbReference type="Pfam" id="PF01922">
    <property type="entry name" value="SRP19"/>
    <property type="match status" value="1"/>
</dbReference>
<dbReference type="SUPFAM" id="SSF69695">
    <property type="entry name" value="SRP19"/>
    <property type="match status" value="1"/>
</dbReference>
<keyword evidence="7" id="KW-1185">Reference proteome</keyword>
<name>A0AA96V067_9EURY</name>
<gene>
    <name evidence="5" type="primary">srp19</name>
    <name evidence="6" type="ORF">MmiHf6_12730</name>
</gene>
<proteinExistence type="inferred from homology"/>
<dbReference type="Gene3D" id="3.30.56.30">
    <property type="entry name" value="Signal recognition particle, SRP19-like subunit"/>
    <property type="match status" value="1"/>
</dbReference>
<comment type="subunit">
    <text evidence="5">Part of the signal recognition particle protein translocation system, which is composed of SRP and FtsY. Archaeal SRP consists of a 7S RNA molecule of 300 nucleotides and two protein subunits: SRP54 and SRP19.</text>
</comment>
<keyword evidence="3 5" id="KW-0733">Signal recognition particle</keyword>
<dbReference type="AlphaFoldDB" id="A0AA96V067"/>
<reference evidence="6 7" key="1">
    <citation type="submission" date="2023-07" db="EMBL/GenBank/DDBJ databases">
        <title>Closed genoem sequence of Methanomicrococcus sp. Hf6.</title>
        <authorList>
            <person name="Poehlein A."/>
            <person name="Protasov E."/>
            <person name="Platt K."/>
            <person name="Reeh H."/>
            <person name="Daniel R."/>
            <person name="Brune A."/>
        </authorList>
    </citation>
    <scope>NUCLEOTIDE SEQUENCE [LARGE SCALE GENOMIC DNA]</scope>
    <source>
        <strain evidence="6 7">Hf6</strain>
    </source>
</reference>
<comment type="similarity">
    <text evidence="5">Belongs to the SRP19 family.</text>
</comment>
<dbReference type="NCBIfam" id="NF001973">
    <property type="entry name" value="PRK00754.1"/>
    <property type="match status" value="1"/>
</dbReference>
<comment type="function">
    <text evidence="5">Involved in targeting and insertion of nascent membrane proteins into the cytoplasmic membrane. Binds directly to 7S RNA and mediates binding of the 54 kDa subunit of the SRP.</text>
</comment>
<evidence type="ECO:0000256" key="5">
    <source>
        <dbReference type="HAMAP-Rule" id="MF_00305"/>
    </source>
</evidence>
<comment type="subcellular location">
    <subcellularLocation>
        <location evidence="1 5">Cytoplasm</location>
    </subcellularLocation>
</comment>
<dbReference type="GO" id="GO:0008312">
    <property type="term" value="F:7S RNA binding"/>
    <property type="evidence" value="ECO:0007669"/>
    <property type="project" value="UniProtKB-UniRule"/>
</dbReference>